<name>A0ABT0R395_9MICO</name>
<feature type="region of interest" description="Disordered" evidence="1">
    <location>
        <begin position="1"/>
        <end position="65"/>
    </location>
</feature>
<dbReference type="Proteomes" id="UP001203761">
    <property type="component" value="Unassembled WGS sequence"/>
</dbReference>
<evidence type="ECO:0000256" key="2">
    <source>
        <dbReference type="SAM" id="Phobius"/>
    </source>
</evidence>
<feature type="transmembrane region" description="Helical" evidence="2">
    <location>
        <begin position="127"/>
        <end position="152"/>
    </location>
</feature>
<keyword evidence="2" id="KW-1133">Transmembrane helix</keyword>
<evidence type="ECO:0000313" key="4">
    <source>
        <dbReference type="Proteomes" id="UP001203761"/>
    </source>
</evidence>
<evidence type="ECO:0000256" key="1">
    <source>
        <dbReference type="SAM" id="MobiDB-lite"/>
    </source>
</evidence>
<reference evidence="3" key="1">
    <citation type="submission" date="2022-02" db="EMBL/GenBank/DDBJ databases">
        <authorList>
            <person name="Lee M."/>
            <person name="Kim S.-J."/>
            <person name="Jung M.-Y."/>
        </authorList>
    </citation>
    <scope>NUCLEOTIDE SEQUENCE</scope>
    <source>
        <strain evidence="3">JHP9</strain>
    </source>
</reference>
<dbReference type="EMBL" id="JAKNCJ010000012">
    <property type="protein sequence ID" value="MCL6424356.1"/>
    <property type="molecule type" value="Genomic_DNA"/>
</dbReference>
<dbReference type="RefSeq" id="WP_249738436.1">
    <property type="nucleotide sequence ID" value="NZ_JAKNCJ010000012.1"/>
</dbReference>
<protein>
    <submittedName>
        <fullName evidence="3">Uncharacterized protein</fullName>
    </submittedName>
</protein>
<sequence>MPTDDFDKVDSDDLPSMDETAGAGESVSDLTDPPSTSAEEAARTPSVPAPRRAPRVRARTSRSGYAADVAADDHVSKLLAQTLQDRKQRFDQRASVFRWVMRIVPSSLVATIALVAWLAVHGKVGDAVYIAFISAMAAQSFALILTLVTSLYRSEQQAAAKAEKTPK</sequence>
<feature type="compositionally biased region" description="Basic and acidic residues" evidence="1">
    <location>
        <begin position="1"/>
        <end position="11"/>
    </location>
</feature>
<comment type="caution">
    <text evidence="3">The sequence shown here is derived from an EMBL/GenBank/DDBJ whole genome shotgun (WGS) entry which is preliminary data.</text>
</comment>
<gene>
    <name evidence="3" type="ORF">Bequi_13380</name>
</gene>
<keyword evidence="4" id="KW-1185">Reference proteome</keyword>
<keyword evidence="2" id="KW-0472">Membrane</keyword>
<keyword evidence="2" id="KW-0812">Transmembrane</keyword>
<proteinExistence type="predicted"/>
<feature type="transmembrane region" description="Helical" evidence="2">
    <location>
        <begin position="99"/>
        <end position="121"/>
    </location>
</feature>
<accession>A0ABT0R395</accession>
<organism evidence="3 4">
    <name type="scientific">Brachybacterium equifaecis</name>
    <dbReference type="NCBI Taxonomy" id="2910770"/>
    <lineage>
        <taxon>Bacteria</taxon>
        <taxon>Bacillati</taxon>
        <taxon>Actinomycetota</taxon>
        <taxon>Actinomycetes</taxon>
        <taxon>Micrococcales</taxon>
        <taxon>Dermabacteraceae</taxon>
        <taxon>Brachybacterium</taxon>
    </lineage>
</organism>
<evidence type="ECO:0000313" key="3">
    <source>
        <dbReference type="EMBL" id="MCL6424356.1"/>
    </source>
</evidence>